<organism evidence="2 3">
    <name type="scientific">Protopolystoma xenopodis</name>
    <dbReference type="NCBI Taxonomy" id="117903"/>
    <lineage>
        <taxon>Eukaryota</taxon>
        <taxon>Metazoa</taxon>
        <taxon>Spiralia</taxon>
        <taxon>Lophotrochozoa</taxon>
        <taxon>Platyhelminthes</taxon>
        <taxon>Monogenea</taxon>
        <taxon>Polyopisthocotylea</taxon>
        <taxon>Polystomatidea</taxon>
        <taxon>Polystomatidae</taxon>
        <taxon>Protopolystoma</taxon>
    </lineage>
</organism>
<dbReference type="Proteomes" id="UP000784294">
    <property type="component" value="Unassembled WGS sequence"/>
</dbReference>
<evidence type="ECO:0000313" key="3">
    <source>
        <dbReference type="Proteomes" id="UP000784294"/>
    </source>
</evidence>
<gene>
    <name evidence="2" type="ORF">PXEA_LOCUS17598</name>
</gene>
<dbReference type="EMBL" id="CAAALY010066235">
    <property type="protein sequence ID" value="VEL24158.1"/>
    <property type="molecule type" value="Genomic_DNA"/>
</dbReference>
<reference evidence="2" key="1">
    <citation type="submission" date="2018-11" db="EMBL/GenBank/DDBJ databases">
        <authorList>
            <consortium name="Pathogen Informatics"/>
        </authorList>
    </citation>
    <scope>NUCLEOTIDE SEQUENCE</scope>
</reference>
<feature type="region of interest" description="Disordered" evidence="1">
    <location>
        <begin position="46"/>
        <end position="81"/>
    </location>
</feature>
<sequence>MITFVFSSRLRTCSVGSSSPSDSLHPFCCLPSLISAYRFDNHTSGPASKRASLAHHNTHSGMLAAQQPTMESVLAGRPHST</sequence>
<evidence type="ECO:0000313" key="2">
    <source>
        <dbReference type="EMBL" id="VEL24158.1"/>
    </source>
</evidence>
<comment type="caution">
    <text evidence="2">The sequence shown here is derived from an EMBL/GenBank/DDBJ whole genome shotgun (WGS) entry which is preliminary data.</text>
</comment>
<accession>A0A448WZD4</accession>
<keyword evidence="3" id="KW-1185">Reference proteome</keyword>
<name>A0A448WZD4_9PLAT</name>
<evidence type="ECO:0000256" key="1">
    <source>
        <dbReference type="SAM" id="MobiDB-lite"/>
    </source>
</evidence>
<proteinExistence type="predicted"/>
<dbReference type="AlphaFoldDB" id="A0A448WZD4"/>
<protein>
    <submittedName>
        <fullName evidence="2">Uncharacterized protein</fullName>
    </submittedName>
</protein>